<organism evidence="1 2">
    <name type="scientific">Gynuella sunshinyii YC6258</name>
    <dbReference type="NCBI Taxonomy" id="1445510"/>
    <lineage>
        <taxon>Bacteria</taxon>
        <taxon>Pseudomonadati</taxon>
        <taxon>Pseudomonadota</taxon>
        <taxon>Gammaproteobacteria</taxon>
        <taxon>Oceanospirillales</taxon>
        <taxon>Saccharospirillaceae</taxon>
        <taxon>Gynuella</taxon>
    </lineage>
</organism>
<gene>
    <name evidence="1" type="ORF">YC6258_00027</name>
</gene>
<dbReference type="OrthoDB" id="2936081at2"/>
<evidence type="ECO:0008006" key="3">
    <source>
        <dbReference type="Google" id="ProtNLM"/>
    </source>
</evidence>
<reference evidence="1 2" key="1">
    <citation type="submission" date="2014-01" db="EMBL/GenBank/DDBJ databases">
        <title>Full genme sequencing of cellulolytic bacterium Gynuella sunshinyii YC6258T gen. nov., sp. nov.</title>
        <authorList>
            <person name="Khan H."/>
            <person name="Chung E.J."/>
            <person name="Chung Y.R."/>
        </authorList>
    </citation>
    <scope>NUCLEOTIDE SEQUENCE [LARGE SCALE GENOMIC DNA]</scope>
    <source>
        <strain evidence="1 2">YC6258</strain>
    </source>
</reference>
<name>A0A0C5VF97_9GAMM</name>
<accession>A0A0C5VF97</accession>
<evidence type="ECO:0000313" key="1">
    <source>
        <dbReference type="EMBL" id="AJQ92083.1"/>
    </source>
</evidence>
<dbReference type="InterPro" id="IPR021284">
    <property type="entry name" value="DUF2750"/>
</dbReference>
<dbReference type="KEGG" id="gsn:YC6258_00027"/>
<dbReference type="HOGENOM" id="CLU_126055_1_0_6"/>
<dbReference type="STRING" id="1445510.YC6258_00027"/>
<sequence>MSSDPSTNLLGLDCEERYDYFLTKVAEEREVWILVNQEELFLKNYTEDNSEYVLVWPDESLARAYSKDLDGFSPRSIPLPQFFNKWIPGLTQDDIDIGVFPGLDDDLWVASPAELETELKAELANQF</sequence>
<dbReference type="RefSeq" id="WP_044615250.1">
    <property type="nucleotide sequence ID" value="NZ_CP007142.1"/>
</dbReference>
<proteinExistence type="predicted"/>
<keyword evidence="2" id="KW-1185">Reference proteome</keyword>
<dbReference type="Proteomes" id="UP000032266">
    <property type="component" value="Chromosome"/>
</dbReference>
<dbReference type="Pfam" id="PF11042">
    <property type="entry name" value="DUF2750"/>
    <property type="match status" value="1"/>
</dbReference>
<dbReference type="EMBL" id="CP007142">
    <property type="protein sequence ID" value="AJQ92083.1"/>
    <property type="molecule type" value="Genomic_DNA"/>
</dbReference>
<evidence type="ECO:0000313" key="2">
    <source>
        <dbReference type="Proteomes" id="UP000032266"/>
    </source>
</evidence>
<protein>
    <recommendedName>
        <fullName evidence="3">DUF2750 domain-containing protein</fullName>
    </recommendedName>
</protein>
<dbReference type="AlphaFoldDB" id="A0A0C5VF97"/>